<protein>
    <submittedName>
        <fullName evidence="2">Uncharacterized protein</fullName>
    </submittedName>
</protein>
<dbReference type="GeneID" id="87894887"/>
<organism evidence="2 3">
    <name type="scientific">Podospora bellae-mahoneyi</name>
    <dbReference type="NCBI Taxonomy" id="2093777"/>
    <lineage>
        <taxon>Eukaryota</taxon>
        <taxon>Fungi</taxon>
        <taxon>Dikarya</taxon>
        <taxon>Ascomycota</taxon>
        <taxon>Pezizomycotina</taxon>
        <taxon>Sordariomycetes</taxon>
        <taxon>Sordariomycetidae</taxon>
        <taxon>Sordariales</taxon>
        <taxon>Podosporaceae</taxon>
        <taxon>Podospora</taxon>
    </lineage>
</organism>
<sequence length="88" mass="9588">MAHSSSDSRKHSKSGSSKSGSSRSGTGQPANYGAHDNGGYYLETFWNCHDCGAGTYTSSTTPQCLNMHCQHIACGFCPTRQEWVRREP</sequence>
<gene>
    <name evidence="2" type="ORF">QC761_121220</name>
</gene>
<dbReference type="RefSeq" id="XP_062738662.1">
    <property type="nucleotide sequence ID" value="XM_062875405.1"/>
</dbReference>
<keyword evidence="3" id="KW-1185">Reference proteome</keyword>
<feature type="compositionally biased region" description="Low complexity" evidence="1">
    <location>
        <begin position="14"/>
        <end position="25"/>
    </location>
</feature>
<reference evidence="2 3" key="1">
    <citation type="journal article" date="2023" name="bioRxiv">
        <title>High-quality genome assemblies of four members of thePodospora anserinaspecies complex.</title>
        <authorList>
            <person name="Ament-Velasquez S.L."/>
            <person name="Vogan A.A."/>
            <person name="Wallerman O."/>
            <person name="Hartmann F."/>
            <person name="Gautier V."/>
            <person name="Silar P."/>
            <person name="Giraud T."/>
            <person name="Johannesson H."/>
        </authorList>
    </citation>
    <scope>NUCLEOTIDE SEQUENCE [LARGE SCALE GENOMIC DNA]</scope>
    <source>
        <strain evidence="2 3">CBS 112042</strain>
    </source>
</reference>
<accession>A0ABR0G1V7</accession>
<dbReference type="Proteomes" id="UP001322138">
    <property type="component" value="Unassembled WGS sequence"/>
</dbReference>
<dbReference type="EMBL" id="JAFFGZ010000001">
    <property type="protein sequence ID" value="KAK4649687.1"/>
    <property type="molecule type" value="Genomic_DNA"/>
</dbReference>
<evidence type="ECO:0000313" key="3">
    <source>
        <dbReference type="Proteomes" id="UP001322138"/>
    </source>
</evidence>
<proteinExistence type="predicted"/>
<evidence type="ECO:0000256" key="1">
    <source>
        <dbReference type="SAM" id="MobiDB-lite"/>
    </source>
</evidence>
<name>A0ABR0G1V7_9PEZI</name>
<comment type="caution">
    <text evidence="2">The sequence shown here is derived from an EMBL/GenBank/DDBJ whole genome shotgun (WGS) entry which is preliminary data.</text>
</comment>
<feature type="region of interest" description="Disordered" evidence="1">
    <location>
        <begin position="1"/>
        <end position="33"/>
    </location>
</feature>
<evidence type="ECO:0000313" key="2">
    <source>
        <dbReference type="EMBL" id="KAK4649687.1"/>
    </source>
</evidence>